<evidence type="ECO:0000256" key="6">
    <source>
        <dbReference type="SAM" id="Phobius"/>
    </source>
</evidence>
<evidence type="ECO:0000256" key="1">
    <source>
        <dbReference type="ARBA" id="ARBA00004651"/>
    </source>
</evidence>
<feature type="transmembrane region" description="Helical" evidence="6">
    <location>
        <begin position="107"/>
        <end position="129"/>
    </location>
</feature>
<evidence type="ECO:0000256" key="2">
    <source>
        <dbReference type="ARBA" id="ARBA00022475"/>
    </source>
</evidence>
<keyword evidence="3 6" id="KW-0812">Transmembrane</keyword>
<accession>A0A3P3XMX5</accession>
<evidence type="ECO:0000256" key="3">
    <source>
        <dbReference type="ARBA" id="ARBA00022692"/>
    </source>
</evidence>
<proteinExistence type="predicted"/>
<dbReference type="EMBL" id="FWDO01000004">
    <property type="protein sequence ID" value="SLM17646.1"/>
    <property type="molecule type" value="Genomic_DNA"/>
</dbReference>
<dbReference type="AlphaFoldDB" id="A0A3P3XMX5"/>
<feature type="transmembrane region" description="Helical" evidence="6">
    <location>
        <begin position="197"/>
        <end position="218"/>
    </location>
</feature>
<keyword evidence="2" id="KW-1003">Cell membrane</keyword>
<keyword evidence="4 6" id="KW-1133">Transmembrane helix</keyword>
<dbReference type="Pfam" id="PF02653">
    <property type="entry name" value="BPD_transp_2"/>
    <property type="match status" value="1"/>
</dbReference>
<feature type="transmembrane region" description="Helical" evidence="6">
    <location>
        <begin position="85"/>
        <end position="101"/>
    </location>
</feature>
<dbReference type="PANTHER" id="PTHR47089:SF1">
    <property type="entry name" value="GUANOSINE ABC TRANSPORTER PERMEASE PROTEIN NUPP"/>
    <property type="match status" value="1"/>
</dbReference>
<feature type="transmembrane region" description="Helical" evidence="6">
    <location>
        <begin position="141"/>
        <end position="160"/>
    </location>
</feature>
<keyword evidence="5 6" id="KW-0472">Membrane</keyword>
<feature type="transmembrane region" description="Helical" evidence="6">
    <location>
        <begin position="56"/>
        <end position="78"/>
    </location>
</feature>
<comment type="subcellular location">
    <subcellularLocation>
        <location evidence="1">Cell membrane</location>
        <topology evidence="1">Multi-pass membrane protein</topology>
    </subcellularLocation>
</comment>
<evidence type="ECO:0000313" key="7">
    <source>
        <dbReference type="EMBL" id="SLM17646.1"/>
    </source>
</evidence>
<evidence type="ECO:0000256" key="5">
    <source>
        <dbReference type="ARBA" id="ARBA00023136"/>
    </source>
</evidence>
<dbReference type="PANTHER" id="PTHR47089">
    <property type="entry name" value="ABC TRANSPORTER, PERMEASE PROTEIN"/>
    <property type="match status" value="1"/>
</dbReference>
<reference evidence="7" key="1">
    <citation type="submission" date="2017-02" db="EMBL/GenBank/DDBJ databases">
        <authorList>
            <person name="Regsiter A."/>
            <person name="William W."/>
        </authorList>
    </citation>
    <scope>NUCLEOTIDE SEQUENCE</scope>
    <source>
        <strain evidence="7">BdmA 4</strain>
    </source>
</reference>
<dbReference type="InterPro" id="IPR001851">
    <property type="entry name" value="ABC_transp_permease"/>
</dbReference>
<organism evidence="7">
    <name type="scientific">uncultured spirochete</name>
    <dbReference type="NCBI Taxonomy" id="156406"/>
    <lineage>
        <taxon>Bacteria</taxon>
        <taxon>Pseudomonadati</taxon>
        <taxon>Spirochaetota</taxon>
        <taxon>Spirochaetia</taxon>
        <taxon>Spirochaetales</taxon>
        <taxon>environmental samples</taxon>
    </lineage>
</organism>
<feature type="transmembrane region" description="Helical" evidence="6">
    <location>
        <begin position="230"/>
        <end position="255"/>
    </location>
</feature>
<sequence length="350" mass="36932">MRDTRTNRILFQIGAILFALIVTTLVLSLAGAQPFAAYKYIMLGAVGSWDVVSNVLVSWVPLLLATSGLLVTFTVGLWNIGIEGQITLGAIFTTWAMRLLQDSGWNPSLILVIAVLAGMLGGTLWALLAGALKTFGGVNEIFGGLGLNFVATALNIWLIFGPWKRPGVASMSGTLPFDRSLWMPIAAGSSRLTPATLVIAIVGIIAVYATIEGTYFGLKLKAVGRNPKSAYILGIPTWQHMMASFAICGVFAGLAGAVQVTSVYHRLIPSISSGYGYLGLMVAMLVGYKASLAAPVALFFAALNVGSIQLPIILKLDSSLAGVLQGTLVLFVILGQGVRTKLLKKTKVSS</sequence>
<dbReference type="CDD" id="cd06580">
    <property type="entry name" value="TM_PBP1_transp_TpRbsC_like"/>
    <property type="match status" value="1"/>
</dbReference>
<dbReference type="GO" id="GO:0022857">
    <property type="term" value="F:transmembrane transporter activity"/>
    <property type="evidence" value="ECO:0007669"/>
    <property type="project" value="InterPro"/>
</dbReference>
<name>A0A3P3XMX5_9SPIR</name>
<gene>
    <name evidence="7" type="ORF">SPIRO4BDMA_40215</name>
</gene>
<protein>
    <submittedName>
        <fullName evidence="7">ABC-type uncharacterized transport system, permease component</fullName>
    </submittedName>
</protein>
<evidence type="ECO:0000256" key="4">
    <source>
        <dbReference type="ARBA" id="ARBA00022989"/>
    </source>
</evidence>
<feature type="transmembrane region" description="Helical" evidence="6">
    <location>
        <begin position="320"/>
        <end position="338"/>
    </location>
</feature>
<dbReference type="GO" id="GO:0005886">
    <property type="term" value="C:plasma membrane"/>
    <property type="evidence" value="ECO:0007669"/>
    <property type="project" value="UniProtKB-SubCell"/>
</dbReference>
<feature type="transmembrane region" description="Helical" evidence="6">
    <location>
        <begin position="267"/>
        <end position="286"/>
    </location>
</feature>
<feature type="transmembrane region" description="Helical" evidence="6">
    <location>
        <begin position="293"/>
        <end position="314"/>
    </location>
</feature>